<feature type="active site" description="Nucleophile" evidence="4">
    <location>
        <position position="60"/>
    </location>
</feature>
<reference evidence="6 7" key="2">
    <citation type="submission" date="2016-03" db="EMBL/GenBank/DDBJ databases">
        <title>New uncultured bacterium of the family Gallionellaceae from acid mine drainage: description and reconstruction of genome based on metagenomic analysis of microbial community.</title>
        <authorList>
            <person name="Kadnikov V."/>
            <person name="Ivasenko D."/>
            <person name="Beletsky A."/>
            <person name="Mardanov A."/>
            <person name="Danilova E."/>
            <person name="Pimenov N."/>
            <person name="Karnachuk O."/>
            <person name="Ravin N."/>
        </authorList>
    </citation>
    <scope>NUCLEOTIDE SEQUENCE [LARGE SCALE GENOMIC DNA]</scope>
    <source>
        <strain evidence="6">ShG14-8</strain>
    </source>
</reference>
<feature type="short sequence motif" description="DGA/G" evidence="4">
    <location>
        <begin position="172"/>
        <end position="174"/>
    </location>
</feature>
<dbReference type="SUPFAM" id="SSF52151">
    <property type="entry name" value="FabD/lysophospholipase-like"/>
    <property type="match status" value="1"/>
</dbReference>
<dbReference type="Proteomes" id="UP000070578">
    <property type="component" value="Unassembled WGS sequence"/>
</dbReference>
<name>A0A139BUD3_9PROT</name>
<feature type="short sequence motif" description="GXGXXG" evidence="4">
    <location>
        <begin position="31"/>
        <end position="36"/>
    </location>
</feature>
<evidence type="ECO:0000256" key="1">
    <source>
        <dbReference type="ARBA" id="ARBA00022801"/>
    </source>
</evidence>
<feature type="domain" description="PNPLA" evidence="5">
    <location>
        <begin position="27"/>
        <end position="185"/>
    </location>
</feature>
<keyword evidence="3 4" id="KW-0443">Lipid metabolism</keyword>
<proteinExistence type="predicted"/>
<dbReference type="InterPro" id="IPR016035">
    <property type="entry name" value="Acyl_Trfase/lysoPLipase"/>
</dbReference>
<dbReference type="InterPro" id="IPR050301">
    <property type="entry name" value="NTE"/>
</dbReference>
<dbReference type="EMBL" id="LSLI01000027">
    <property type="protein sequence ID" value="KXS32503.1"/>
    <property type="molecule type" value="Genomic_DNA"/>
</dbReference>
<dbReference type="PANTHER" id="PTHR14226:SF76">
    <property type="entry name" value="NTE FAMILY PROTEIN RSSA"/>
    <property type="match status" value="1"/>
</dbReference>
<dbReference type="Pfam" id="PF01734">
    <property type="entry name" value="Patatin"/>
    <property type="match status" value="1"/>
</dbReference>
<evidence type="ECO:0000259" key="5">
    <source>
        <dbReference type="PROSITE" id="PS51635"/>
    </source>
</evidence>
<comment type="caution">
    <text evidence="6">The sequence shown here is derived from an EMBL/GenBank/DDBJ whole genome shotgun (WGS) entry which is preliminary data.</text>
</comment>
<dbReference type="GO" id="GO:0016787">
    <property type="term" value="F:hydrolase activity"/>
    <property type="evidence" value="ECO:0007669"/>
    <property type="project" value="UniProtKB-UniRule"/>
</dbReference>
<gene>
    <name evidence="6" type="ORF">AWT59_1336</name>
</gene>
<evidence type="ECO:0000256" key="3">
    <source>
        <dbReference type="ARBA" id="ARBA00023098"/>
    </source>
</evidence>
<reference evidence="6 7" key="1">
    <citation type="submission" date="2016-02" db="EMBL/GenBank/DDBJ databases">
        <authorList>
            <person name="Wen L."/>
            <person name="He K."/>
            <person name="Yang H."/>
        </authorList>
    </citation>
    <scope>NUCLEOTIDE SEQUENCE [LARGE SCALE GENOMIC DNA]</scope>
    <source>
        <strain evidence="6">ShG14-8</strain>
    </source>
</reference>
<dbReference type="InterPro" id="IPR002641">
    <property type="entry name" value="PNPLA_dom"/>
</dbReference>
<evidence type="ECO:0000256" key="2">
    <source>
        <dbReference type="ARBA" id="ARBA00022963"/>
    </source>
</evidence>
<keyword evidence="2 4" id="KW-0442">Lipid degradation</keyword>
<organism evidence="6 7">
    <name type="scientific">Candidatus Gallionella acididurans</name>
    <dbReference type="NCBI Taxonomy" id="1796491"/>
    <lineage>
        <taxon>Bacteria</taxon>
        <taxon>Pseudomonadati</taxon>
        <taxon>Pseudomonadota</taxon>
        <taxon>Betaproteobacteria</taxon>
        <taxon>Nitrosomonadales</taxon>
        <taxon>Gallionellaceae</taxon>
        <taxon>Gallionella</taxon>
    </lineage>
</organism>
<sequence length="279" mass="30318">MNLPRFDFSQWMNKLLPAAPRQPKIALVLGGGGARGFAHIGVIKVLESQGIIPDIVVGTSVGSAVGALYAAGYSGFQLQEISFPMQRGSVSSWIMPNRGFLTGEPLEQFINRMVKQQPLEKLQRTFAAVATDLDSGEEVVFRSGDTGQAVRASCSVPGIFQPTRILDKSYVDGGLVKPVPASVARAMGADIVIAVNISNLPENNRTKSMLHVLMQTFDIMSGSINRYELKHADVVIRPVTKEIDQTNLDDKHWAILEGEKSAAAALPLIKEKLESFSER</sequence>
<dbReference type="Gene3D" id="3.40.1090.10">
    <property type="entry name" value="Cytosolic phospholipase A2 catalytic domain"/>
    <property type="match status" value="1"/>
</dbReference>
<accession>A0A139BUD3</accession>
<dbReference type="PATRIC" id="fig|1796491.3.peg.1463"/>
<evidence type="ECO:0000256" key="4">
    <source>
        <dbReference type="PROSITE-ProRule" id="PRU01161"/>
    </source>
</evidence>
<dbReference type="CDD" id="cd07205">
    <property type="entry name" value="Pat_PNPLA6_PNPLA7_NTE1_like"/>
    <property type="match status" value="1"/>
</dbReference>
<dbReference type="PROSITE" id="PS51635">
    <property type="entry name" value="PNPLA"/>
    <property type="match status" value="1"/>
</dbReference>
<dbReference type="PANTHER" id="PTHR14226">
    <property type="entry name" value="NEUROPATHY TARGET ESTERASE/SWISS CHEESE D.MELANOGASTER"/>
    <property type="match status" value="1"/>
</dbReference>
<evidence type="ECO:0000313" key="7">
    <source>
        <dbReference type="Proteomes" id="UP000070578"/>
    </source>
</evidence>
<dbReference type="GO" id="GO:0016042">
    <property type="term" value="P:lipid catabolic process"/>
    <property type="evidence" value="ECO:0007669"/>
    <property type="project" value="UniProtKB-UniRule"/>
</dbReference>
<dbReference type="AlphaFoldDB" id="A0A139BUD3"/>
<evidence type="ECO:0000313" key="6">
    <source>
        <dbReference type="EMBL" id="KXS32503.1"/>
    </source>
</evidence>
<keyword evidence="1 4" id="KW-0378">Hydrolase</keyword>
<protein>
    <submittedName>
        <fullName evidence="6">Patatin</fullName>
    </submittedName>
</protein>
<feature type="active site" description="Proton acceptor" evidence="4">
    <location>
        <position position="172"/>
    </location>
</feature>
<feature type="short sequence motif" description="GXSXG" evidence="4">
    <location>
        <begin position="58"/>
        <end position="62"/>
    </location>
</feature>